<feature type="domain" description="PA14" evidence="4">
    <location>
        <begin position="42"/>
        <end position="186"/>
    </location>
</feature>
<dbReference type="Gene3D" id="3.90.182.10">
    <property type="entry name" value="Toxin - Anthrax Protective Antigen,domain 1"/>
    <property type="match status" value="1"/>
</dbReference>
<evidence type="ECO:0000259" key="3">
    <source>
        <dbReference type="PROSITE" id="PS51175"/>
    </source>
</evidence>
<sequence>MHVRPRARRRRLPAATLGVSLVAAVVLPIGAAQAAPEDELPPQEPGVTLRAFDVGLELEQICQLTEGQTPNIDVLRPTVDWESDEDFGGIGNNFVAHVIGNIHVPDDGTYDFRLISDDGSRLYLDDEEIIVNDQRQPPTAVDGTAELTAGAHALRIEYFQGAYDKALRLEWSPPGQEDFELVPESALSTDEGVTRVTSPGVKSCSDVDASPGDGAPLAGVHPNYEVTDLRPEGYEPRITGMDWFDDGRMVITTWAGRESFDGAVEIVDGTVGEDADPADVTTEVVATDMNEPQGVLVEDGEVVVAEKHQLSRLIDADGDGIYEDKESLATWPSGGTYHEFGFGLLADEEYYYLNLSVAITPGGRTTVPQHVENRGTSVRIEKETGELEYVAGGLRTPNGIGWGPEGEVFVTDNQGDWLPSSKLLEIEEGAFYNHYTTPPGPFDDQPVTEPVLWLPHGEISNSPTNPMVVQEGPFAGQLVFGDVTYGGIQRAYLEEVDGRKQGAVFRMTQGLESGVSRLAIGPDGSFYVGGIGGGGNWEQPGKFPYGLQKLTQTSEDAAMDILSMEVTESGFDLTYTKPVAEDVVENAAERYEVEQWSYTPTQAYGGEKRNEEVLAVTGASVSDDGRTVSLEIPGLREDRVAHVRSPRPFEAADGTELWSTEAWYTVHTIPNYEEPPNEIGVYEAEDGTLAGLADIDDEHGNHTGGGYVDGFDNIGSQLTWDVSVDEAGTYPVTFRYANGPNPYVGTKTISLDVNGEDKGQIAVETTEVWNAWADHVEQLELQEGSNTITVSAGEDDDRHVNWDHLRIQREPCAPAQPDEGYRMLFDGTEGSLADWDMAAPGDFIHQADCTIRSVGGLGLLTHPEEFTDYRLKLDWKMGGDDNSGVHIGVPDPQGDPEVRNQGFEVQIDATDEPEKTTGAIYNFQGADIEARDGALNPPGEWNSYEIVVEGLRVQVYLNDVLINDFDTEGADPERDLSSGRVGLQNHHTGSDVWFRDVQVMPLA</sequence>
<dbReference type="InterPro" id="IPR037524">
    <property type="entry name" value="PA14/GLEYA"/>
</dbReference>
<dbReference type="InterPro" id="IPR011041">
    <property type="entry name" value="Quinoprot_gluc/sorb_DH_b-prop"/>
</dbReference>
<name>A0A5C4VFG3_9ACTN</name>
<dbReference type="PROSITE" id="PS51175">
    <property type="entry name" value="CBM6"/>
    <property type="match status" value="1"/>
</dbReference>
<dbReference type="Pfam" id="PF06439">
    <property type="entry name" value="3keto-disac_hyd"/>
    <property type="match status" value="1"/>
</dbReference>
<dbReference type="CDD" id="cd04083">
    <property type="entry name" value="CBM35_Lmo2446-like"/>
    <property type="match status" value="1"/>
</dbReference>
<keyword evidence="2" id="KW-0732">Signal</keyword>
<dbReference type="Proteomes" id="UP000311713">
    <property type="component" value="Unassembled WGS sequence"/>
</dbReference>
<evidence type="ECO:0000313" key="5">
    <source>
        <dbReference type="EMBL" id="TNM34186.1"/>
    </source>
</evidence>
<evidence type="ECO:0000256" key="1">
    <source>
        <dbReference type="SAM" id="MobiDB-lite"/>
    </source>
</evidence>
<evidence type="ECO:0000259" key="4">
    <source>
        <dbReference type="PROSITE" id="PS51820"/>
    </source>
</evidence>
<dbReference type="InterPro" id="IPR010496">
    <property type="entry name" value="AL/BT2_dom"/>
</dbReference>
<organism evidence="5 6">
    <name type="scientific">Streptomyces sedi</name>
    <dbReference type="NCBI Taxonomy" id="555059"/>
    <lineage>
        <taxon>Bacteria</taxon>
        <taxon>Bacillati</taxon>
        <taxon>Actinomycetota</taxon>
        <taxon>Actinomycetes</taxon>
        <taxon>Kitasatosporales</taxon>
        <taxon>Streptomycetaceae</taxon>
        <taxon>Streptomyces</taxon>
    </lineage>
</organism>
<dbReference type="InterPro" id="IPR011042">
    <property type="entry name" value="6-blade_b-propeller_TolB-like"/>
</dbReference>
<dbReference type="InterPro" id="IPR011658">
    <property type="entry name" value="PA14_dom"/>
</dbReference>
<dbReference type="Gene3D" id="2.60.120.560">
    <property type="entry name" value="Exo-inulinase, domain 1"/>
    <property type="match status" value="1"/>
</dbReference>
<protein>
    <submittedName>
        <fullName evidence="5">DUF1080 domain-containing protein</fullName>
    </submittedName>
</protein>
<dbReference type="OrthoDB" id="176168at2"/>
<dbReference type="Pfam" id="PF16990">
    <property type="entry name" value="CBM_35"/>
    <property type="match status" value="1"/>
</dbReference>
<dbReference type="Gene3D" id="2.120.10.30">
    <property type="entry name" value="TolB, C-terminal domain"/>
    <property type="match status" value="1"/>
</dbReference>
<comment type="caution">
    <text evidence="5">The sequence shown here is derived from an EMBL/GenBank/DDBJ whole genome shotgun (WGS) entry which is preliminary data.</text>
</comment>
<feature type="domain" description="CBM6" evidence="3">
    <location>
        <begin position="680"/>
        <end position="808"/>
    </location>
</feature>
<dbReference type="SUPFAM" id="SSF50952">
    <property type="entry name" value="Soluble quinoprotein glucose dehydrogenase"/>
    <property type="match status" value="1"/>
</dbReference>
<evidence type="ECO:0000256" key="2">
    <source>
        <dbReference type="SAM" id="SignalP"/>
    </source>
</evidence>
<dbReference type="PANTHER" id="PTHR33546">
    <property type="entry name" value="LARGE, MULTIFUNCTIONAL SECRETED PROTEIN-RELATED"/>
    <property type="match status" value="1"/>
</dbReference>
<dbReference type="SUPFAM" id="SSF49785">
    <property type="entry name" value="Galactose-binding domain-like"/>
    <property type="match status" value="1"/>
</dbReference>
<dbReference type="GO" id="GO:0016787">
    <property type="term" value="F:hydrolase activity"/>
    <property type="evidence" value="ECO:0007669"/>
    <property type="project" value="InterPro"/>
</dbReference>
<dbReference type="GO" id="GO:0030246">
    <property type="term" value="F:carbohydrate binding"/>
    <property type="evidence" value="ECO:0007669"/>
    <property type="project" value="InterPro"/>
</dbReference>
<dbReference type="SMART" id="SM00758">
    <property type="entry name" value="PA14"/>
    <property type="match status" value="1"/>
</dbReference>
<dbReference type="AlphaFoldDB" id="A0A5C4VFG3"/>
<keyword evidence="6" id="KW-1185">Reference proteome</keyword>
<dbReference type="InterPro" id="IPR008979">
    <property type="entry name" value="Galactose-bd-like_sf"/>
</dbReference>
<dbReference type="EMBL" id="VDGT01000001">
    <property type="protein sequence ID" value="TNM34186.1"/>
    <property type="molecule type" value="Genomic_DNA"/>
</dbReference>
<proteinExistence type="predicted"/>
<feature type="region of interest" description="Disordered" evidence="1">
    <location>
        <begin position="197"/>
        <end position="220"/>
    </location>
</feature>
<dbReference type="InterPro" id="IPR005084">
    <property type="entry name" value="CBM6"/>
</dbReference>
<feature type="chain" id="PRO_5022905021" evidence="2">
    <location>
        <begin position="35"/>
        <end position="1003"/>
    </location>
</feature>
<evidence type="ECO:0000313" key="6">
    <source>
        <dbReference type="Proteomes" id="UP000311713"/>
    </source>
</evidence>
<dbReference type="RefSeq" id="WP_139639948.1">
    <property type="nucleotide sequence ID" value="NZ_BAAAZS010000014.1"/>
</dbReference>
<dbReference type="Gene3D" id="2.60.120.260">
    <property type="entry name" value="Galactose-binding domain-like"/>
    <property type="match status" value="1"/>
</dbReference>
<dbReference type="PROSITE" id="PS51820">
    <property type="entry name" value="PA14"/>
    <property type="match status" value="1"/>
</dbReference>
<dbReference type="Pfam" id="PF07691">
    <property type="entry name" value="PA14"/>
    <property type="match status" value="1"/>
</dbReference>
<dbReference type="PANTHER" id="PTHR33546:SF1">
    <property type="entry name" value="LARGE, MULTIFUNCTIONAL SECRETED PROTEIN"/>
    <property type="match status" value="1"/>
</dbReference>
<dbReference type="SUPFAM" id="SSF56988">
    <property type="entry name" value="Anthrax protective antigen"/>
    <property type="match status" value="1"/>
</dbReference>
<reference evidence="5 6" key="1">
    <citation type="submission" date="2019-06" db="EMBL/GenBank/DDBJ databases">
        <title>Draft genome of Streptomyces sedi sp. JCM16909.</title>
        <authorList>
            <person name="Klykleung N."/>
            <person name="Tanasupawat S."/>
            <person name="Kudo T."/>
            <person name="Yuki M."/>
            <person name="Ohkuma M."/>
        </authorList>
    </citation>
    <scope>NUCLEOTIDE SEQUENCE [LARGE SCALE GENOMIC DNA]</scope>
    <source>
        <strain evidence="5 6">JCM 16909</strain>
    </source>
</reference>
<accession>A0A5C4VFG3</accession>
<gene>
    <name evidence="5" type="ORF">FH715_00330</name>
</gene>
<feature type="signal peptide" evidence="2">
    <location>
        <begin position="1"/>
        <end position="34"/>
    </location>
</feature>